<dbReference type="Pfam" id="PF10754">
    <property type="entry name" value="DUF2569"/>
    <property type="match status" value="1"/>
</dbReference>
<dbReference type="RefSeq" id="WP_025422207.1">
    <property type="nucleotide sequence ID" value="NZ_CP006569.1"/>
</dbReference>
<name>W0HY46_9GAMM</name>
<feature type="transmembrane region" description="Helical" evidence="1">
    <location>
        <begin position="82"/>
        <end position="101"/>
    </location>
</feature>
<feature type="transmembrane region" description="Helical" evidence="1">
    <location>
        <begin position="51"/>
        <end position="73"/>
    </location>
</feature>
<evidence type="ECO:0000313" key="3">
    <source>
        <dbReference type="Proteomes" id="UP000019028"/>
    </source>
</evidence>
<keyword evidence="1" id="KW-1133">Transmembrane helix</keyword>
<organism evidence="2 3">
    <name type="scientific">Sodalis praecaptivus</name>
    <dbReference type="NCBI Taxonomy" id="1239307"/>
    <lineage>
        <taxon>Bacteria</taxon>
        <taxon>Pseudomonadati</taxon>
        <taxon>Pseudomonadota</taxon>
        <taxon>Gammaproteobacteria</taxon>
        <taxon>Enterobacterales</taxon>
        <taxon>Bruguierivoracaceae</taxon>
        <taxon>Sodalis</taxon>
    </lineage>
</organism>
<dbReference type="AlphaFoldDB" id="W0HY46"/>
<accession>W0HY46</accession>
<protein>
    <submittedName>
        <fullName evidence="2">Inner membrane protein</fullName>
    </submittedName>
</protein>
<gene>
    <name evidence="2" type="primary">ydgK</name>
    <name evidence="2" type="ORF">Sant_2023</name>
</gene>
<dbReference type="InterPro" id="IPR019690">
    <property type="entry name" value="DUF2569"/>
</dbReference>
<dbReference type="KEGG" id="sod:Sant_2023"/>
<dbReference type="PATRIC" id="fig|1239307.3.peg.2232"/>
<evidence type="ECO:0000313" key="2">
    <source>
        <dbReference type="EMBL" id="AHF77073.1"/>
    </source>
</evidence>
<reference evidence="2 3" key="1">
    <citation type="journal article" date="2014" name="Genome Biol. Evol.">
        <title>Genome degeneration and adaptation in a nascent stage of symbiosis.</title>
        <authorList>
            <person name="Oakeson K.F."/>
            <person name="Gil R."/>
            <person name="Clayton A.L."/>
            <person name="Dunn D.M."/>
            <person name="von Niederhausern A.C."/>
            <person name="Hamil C."/>
            <person name="Aoyagi A."/>
            <person name="Duval B."/>
            <person name="Baca A."/>
            <person name="Silva F.J."/>
            <person name="Vallier A."/>
            <person name="Jackson D.G."/>
            <person name="Latorre A."/>
            <person name="Weiss R.B."/>
            <person name="Heddi A."/>
            <person name="Moya A."/>
            <person name="Dale C."/>
        </authorList>
    </citation>
    <scope>NUCLEOTIDE SEQUENCE [LARGE SCALE GENOMIC DNA]</scope>
    <source>
        <strain evidence="2 3">HS1</strain>
    </source>
</reference>
<keyword evidence="3" id="KW-1185">Reference proteome</keyword>
<evidence type="ECO:0000256" key="1">
    <source>
        <dbReference type="SAM" id="Phobius"/>
    </source>
</evidence>
<proteinExistence type="predicted"/>
<dbReference type="EMBL" id="CP006569">
    <property type="protein sequence ID" value="AHF77073.1"/>
    <property type="molecule type" value="Genomic_DNA"/>
</dbReference>
<keyword evidence="1" id="KW-0472">Membrane</keyword>
<dbReference type="Proteomes" id="UP000019028">
    <property type="component" value="Chromosome"/>
</dbReference>
<dbReference type="HOGENOM" id="CLU_147992_0_0_6"/>
<feature type="transmembrane region" description="Helical" evidence="1">
    <location>
        <begin position="107"/>
        <end position="126"/>
    </location>
</feature>
<sequence>MPVAELAPRPIGGWLWAVVAWLGMTLLSATAMLLVYLWFLLQHAGALTPAALASLLTSGAMWLFTFWLLRLLFRRSRRFPRLLILWLLVGVLLGIKTFAFAPVSDNLALRVLFPPVLAAAVLVPYIKRSQRVRQTFILP</sequence>
<dbReference type="OrthoDB" id="6504677at2"/>
<keyword evidence="1" id="KW-0812">Transmembrane</keyword>
<feature type="transmembrane region" description="Helical" evidence="1">
    <location>
        <begin position="12"/>
        <end position="39"/>
    </location>
</feature>